<dbReference type="SUPFAM" id="SSF51556">
    <property type="entry name" value="Metallo-dependent hydrolases"/>
    <property type="match status" value="1"/>
</dbReference>
<evidence type="ECO:0000256" key="8">
    <source>
        <dbReference type="ARBA" id="ARBA00022975"/>
    </source>
</evidence>
<dbReference type="CDD" id="cd01294">
    <property type="entry name" value="DHOase"/>
    <property type="match status" value="1"/>
</dbReference>
<dbReference type="EMBL" id="AP009384">
    <property type="protein sequence ID" value="BAF87612.1"/>
    <property type="molecule type" value="Genomic_DNA"/>
</dbReference>
<comment type="subunit">
    <text evidence="9">Homodimer.</text>
</comment>
<evidence type="ECO:0000256" key="2">
    <source>
        <dbReference type="ARBA" id="ARBA00004880"/>
    </source>
</evidence>
<reference evidence="13 14" key="4">
    <citation type="journal article" date="2009" name="Appl. Environ. Microbiol.">
        <title>Comparative genome-wide transcriptional profiling of Azorhizobium caulinodans ORS571 grown under free-living and symbiotic conditions.</title>
        <authorList>
            <person name="Tsukada S."/>
            <person name="Aono T."/>
            <person name="Akiba N."/>
            <person name="Lee KB."/>
            <person name="Liu CT."/>
            <person name="Toyazaki H."/>
            <person name="Oyaizu H."/>
        </authorList>
    </citation>
    <scope>NUCLEOTIDE SEQUENCE [LARGE SCALE GENOMIC DNA]</scope>
    <source>
        <strain evidence="14">ATCC 43989 / DSM 5975 / JCM 20966 / LMG 6465 / NBRC 14845 / NCIMB 13405 / ORS 571</strain>
    </source>
</reference>
<feature type="domain" description="Amidohydrolase-related" evidence="12">
    <location>
        <begin position="115"/>
        <end position="407"/>
    </location>
</feature>
<dbReference type="PANTHER" id="PTHR43137">
    <property type="entry name" value="DIHYDROOROTASE"/>
    <property type="match status" value="1"/>
</dbReference>
<dbReference type="HAMAP" id="MF_00219">
    <property type="entry name" value="PyrC_classII"/>
    <property type="match status" value="1"/>
</dbReference>
<dbReference type="STRING" id="438753.AZC_1614"/>
<feature type="binding site" evidence="9">
    <location>
        <position position="117"/>
    </location>
    <ligand>
        <name>Zn(2+)</name>
        <dbReference type="ChEBI" id="CHEBI:29105"/>
        <label>1</label>
    </ligand>
</feature>
<dbReference type="UniPathway" id="UPA00070">
    <property type="reaction ID" value="UER00117"/>
</dbReference>
<dbReference type="GO" id="GO:0044205">
    <property type="term" value="P:'de novo' UMP biosynthetic process"/>
    <property type="evidence" value="ECO:0007669"/>
    <property type="project" value="UniProtKB-UniRule"/>
</dbReference>
<reference evidence="14" key="2">
    <citation type="submission" date="2007-04" db="EMBL/GenBank/DDBJ databases">
        <title>Complete genome sequence of the nitrogen-fixing bacterium Azorhizobium caulinodans ORS571.</title>
        <authorList>
            <person name="Lee K.B."/>
            <person name="Backer P.D."/>
            <person name="Aono T."/>
            <person name="Liu C.T."/>
            <person name="Suzuki S."/>
            <person name="Suzuki T."/>
            <person name="Kaneko T."/>
            <person name="Yamada M."/>
            <person name="Tabata S."/>
            <person name="Kupfer D.M."/>
            <person name="Najar F.Z."/>
            <person name="Wiley G.B."/>
            <person name="Roe B."/>
            <person name="Binnewies T."/>
            <person name="Ussery D."/>
            <person name="Vereecke D."/>
            <person name="Gevers D."/>
            <person name="Holsters M."/>
            <person name="Oyaizu H."/>
        </authorList>
    </citation>
    <scope>NUCLEOTIDE SEQUENCE [LARGE SCALE GENOMIC DNA]</scope>
    <source>
        <strain evidence="14">ATCC 43989 / DSM 5975 / JCM 20966 / LMG 6465 / NBRC 14845 / NCIMB 13405 / ORS 571</strain>
    </source>
</reference>
<evidence type="ECO:0000256" key="5">
    <source>
        <dbReference type="ARBA" id="ARBA00022723"/>
    </source>
</evidence>
<dbReference type="GO" id="GO:0004151">
    <property type="term" value="F:dihydroorotase activity"/>
    <property type="evidence" value="ECO:0007669"/>
    <property type="project" value="UniProtKB-UniRule"/>
</dbReference>
<feature type="modified residue" description="N6-carboxylysine" evidence="9">
    <location>
        <position position="203"/>
    </location>
</feature>
<evidence type="ECO:0000256" key="10">
    <source>
        <dbReference type="RuleBase" id="RU003440"/>
    </source>
</evidence>
<evidence type="ECO:0000256" key="3">
    <source>
        <dbReference type="ARBA" id="ARBA00005631"/>
    </source>
</evidence>
<feature type="binding site" description="via carbamate group" evidence="9">
    <location>
        <position position="203"/>
    </location>
    <ligand>
        <name>Zn(2+)</name>
        <dbReference type="ChEBI" id="CHEBI:29105"/>
        <label>1</label>
    </ligand>
</feature>
<dbReference type="InterPro" id="IPR004721">
    <property type="entry name" value="DHOdimr"/>
</dbReference>
<evidence type="ECO:0000256" key="1">
    <source>
        <dbReference type="ARBA" id="ARBA00002368"/>
    </source>
</evidence>
<evidence type="ECO:0000256" key="9">
    <source>
        <dbReference type="HAMAP-Rule" id="MF_00219"/>
    </source>
</evidence>
<feature type="active site" evidence="9">
    <location>
        <position position="351"/>
    </location>
</feature>
<proteinExistence type="inferred from homology"/>
<dbReference type="GO" id="GO:0005829">
    <property type="term" value="C:cytosol"/>
    <property type="evidence" value="ECO:0007669"/>
    <property type="project" value="TreeGrafter"/>
</dbReference>
<feature type="binding site" evidence="9">
    <location>
        <position position="145"/>
    </location>
    <ligand>
        <name>substrate</name>
    </ligand>
</feature>
<dbReference type="PROSITE" id="PS00483">
    <property type="entry name" value="DIHYDROOROTASE_2"/>
    <property type="match status" value="1"/>
</dbReference>
<evidence type="ECO:0000256" key="11">
    <source>
        <dbReference type="SAM" id="MobiDB-lite"/>
    </source>
</evidence>
<keyword evidence="6 9" id="KW-0378">Hydrolase</keyword>
<keyword evidence="5 9" id="KW-0479">Metal-binding</keyword>
<feature type="binding site" evidence="9">
    <location>
        <position position="278"/>
    </location>
    <ligand>
        <name>Zn(2+)</name>
        <dbReference type="ChEBI" id="CHEBI:29105"/>
        <label>2</label>
    </ligand>
</feature>
<reference evidence="13 14" key="5">
    <citation type="journal article" date="2010" name="Appl. Environ. Microbiol.">
        <title>phrR-like gene praR of Azorhizobium caulinodans ORS571 is essential for symbiosis with Sesbania rostrata and is involved in expression of reb genes.</title>
        <authorList>
            <person name="Akiba N."/>
            <person name="Aono T."/>
            <person name="Toyazaki H."/>
            <person name="Sato S."/>
            <person name="Oyaizu H."/>
        </authorList>
    </citation>
    <scope>NUCLEOTIDE SEQUENCE [LARGE SCALE GENOMIC DNA]</scope>
    <source>
        <strain evidence="14">ATCC 43989 / DSM 5975 / JCM 20966 / LMG 6465 / NBRC 14845 / NCIMB 13405 / ORS 571</strain>
    </source>
</reference>
<feature type="binding site" evidence="9">
    <location>
        <position position="240"/>
    </location>
    <ligand>
        <name>substrate</name>
    </ligand>
</feature>
<evidence type="ECO:0000256" key="6">
    <source>
        <dbReference type="ARBA" id="ARBA00022801"/>
    </source>
</evidence>
<dbReference type="InterPro" id="IPR032466">
    <property type="entry name" value="Metal_Hydrolase"/>
</dbReference>
<dbReference type="PANTHER" id="PTHR43137:SF1">
    <property type="entry name" value="DIHYDROOROTASE"/>
    <property type="match status" value="1"/>
</dbReference>
<comment type="pathway">
    <text evidence="2 9 10">Pyrimidine metabolism; UMP biosynthesis via de novo pathway; (S)-dihydroorotate from bicarbonate: step 3/3.</text>
</comment>
<dbReference type="AlphaFoldDB" id="A8HYG9"/>
<feature type="binding site" evidence="9">
    <location>
        <begin position="119"/>
        <end position="121"/>
    </location>
    <ligand>
        <name>substrate</name>
    </ligand>
</feature>
<dbReference type="HOGENOM" id="CLU_041558_1_0_5"/>
<evidence type="ECO:0000256" key="7">
    <source>
        <dbReference type="ARBA" id="ARBA00022833"/>
    </source>
</evidence>
<feature type="binding site" description="via carbamate group" evidence="9">
    <location>
        <position position="203"/>
    </location>
    <ligand>
        <name>Zn(2+)</name>
        <dbReference type="ChEBI" id="CHEBI:29105"/>
        <label>2</label>
    </ligand>
</feature>
<feature type="binding site" evidence="9">
    <location>
        <position position="323"/>
    </location>
    <ligand>
        <name>substrate</name>
    </ligand>
</feature>
<keyword evidence="7 9" id="KW-0862">Zinc</keyword>
<dbReference type="EC" id="3.5.2.3" evidence="4 9"/>
<dbReference type="InterPro" id="IPR006680">
    <property type="entry name" value="Amidohydro-rel"/>
</dbReference>
<feature type="binding site" evidence="9">
    <location>
        <position position="355"/>
    </location>
    <ligand>
        <name>substrate</name>
    </ligand>
</feature>
<evidence type="ECO:0000313" key="14">
    <source>
        <dbReference type="Proteomes" id="UP000000270"/>
    </source>
</evidence>
<dbReference type="Gene3D" id="3.20.20.140">
    <property type="entry name" value="Metal-dependent hydrolases"/>
    <property type="match status" value="1"/>
</dbReference>
<dbReference type="PROSITE" id="PS00482">
    <property type="entry name" value="DIHYDROOROTASE_1"/>
    <property type="match status" value="1"/>
</dbReference>
<keyword evidence="8 9" id="KW-0665">Pyrimidine biosynthesis</keyword>
<feature type="binding site" evidence="9">
    <location>
        <position position="119"/>
    </location>
    <ligand>
        <name>Zn(2+)</name>
        <dbReference type="ChEBI" id="CHEBI:29105"/>
        <label>1</label>
    </ligand>
</feature>
<feature type="binding site" evidence="9">
    <location>
        <position position="240"/>
    </location>
    <ligand>
        <name>Zn(2+)</name>
        <dbReference type="ChEBI" id="CHEBI:29105"/>
        <label>2</label>
    </ligand>
</feature>
<feature type="binding site" evidence="9">
    <location>
        <position position="367"/>
    </location>
    <ligand>
        <name>substrate</name>
    </ligand>
</feature>
<reference evidence="13 14" key="1">
    <citation type="journal article" date="2007" name="Appl. Environ. Microbiol.">
        <title>Rhizobial factors required for stem nodule maturation and maintenance in Sesbania rostrata-Azorhizobium caulinodans ORS571 symbiosis.</title>
        <authorList>
            <person name="Suzuki S."/>
            <person name="Aono T."/>
            <person name="Lee KB."/>
            <person name="Suzuki T."/>
            <person name="Liu CT."/>
            <person name="Miwa H."/>
            <person name="Wakao S."/>
            <person name="Iki T."/>
            <person name="Oyaizu H."/>
        </authorList>
    </citation>
    <scope>NUCLEOTIDE SEQUENCE [LARGE SCALE GENOMIC DNA]</scope>
    <source>
        <strain evidence="14">ATCC 43989 / DSM 5975 / JCM 20966 / LMG 6465 / NBRC 14845 / NCIMB 13405 / ORS 571</strain>
    </source>
</reference>
<protein>
    <recommendedName>
        <fullName evidence="4 9">Dihydroorotase</fullName>
        <shortName evidence="9">DHOase</shortName>
        <ecNumber evidence="4 9">3.5.2.3</ecNumber>
    </recommendedName>
</protein>
<dbReference type="GO" id="GO:0008270">
    <property type="term" value="F:zinc ion binding"/>
    <property type="evidence" value="ECO:0007669"/>
    <property type="project" value="UniProtKB-UniRule"/>
</dbReference>
<reference evidence="13 14" key="6">
    <citation type="journal article" date="2011" name="Appl. Environ. Microbiol.">
        <title>Involvement of the azorhizobial chromosome partition gene (parA) in the onset of bacteroid differentiation during Sesbania rostrata stem nodule development.</title>
        <authorList>
            <person name="Liu CT."/>
            <person name="Lee KB."/>
            <person name="Wang YS."/>
            <person name="Peng MH."/>
            <person name="Lee KT."/>
            <person name="Suzuki S."/>
            <person name="Suzuki T."/>
            <person name="Oyaizu H."/>
        </authorList>
    </citation>
    <scope>NUCLEOTIDE SEQUENCE [LARGE SCALE GENOMIC DNA]</scope>
    <source>
        <strain evidence="14">ATCC 43989 / DSM 5975 / JCM 20966 / LMG 6465 / NBRC 14845 / NCIMB 13405 / ORS 571</strain>
    </source>
</reference>
<reference evidence="13 14" key="3">
    <citation type="journal article" date="2008" name="BMC Genomics">
        <title>The genome of the versatile nitrogen fixer Azorhizobium caulinodans ORS571.</title>
        <authorList>
            <person name="Lee KB."/>
            <person name="Backer P.D."/>
            <person name="Aono T."/>
            <person name="Liu CT."/>
            <person name="Suzuki S."/>
            <person name="Suzuki T."/>
            <person name="Kaneko T."/>
            <person name="Yamada M."/>
            <person name="Tabata S."/>
            <person name="Kupfer D.M."/>
            <person name="Najar F.Z."/>
            <person name="Wiley G.B."/>
            <person name="Roe B."/>
            <person name="Binnewies T.T."/>
            <person name="Ussery D.W."/>
            <person name="D'Haeze W."/>
            <person name="Herder J.D."/>
            <person name="Gevers D."/>
            <person name="Vereecke D."/>
            <person name="Holsters M."/>
            <person name="Oyaizu H."/>
        </authorList>
    </citation>
    <scope>NUCLEOTIDE SEQUENCE [LARGE SCALE GENOMIC DNA]</scope>
    <source>
        <strain evidence="14">ATCC 43989 / DSM 5975 / JCM 20966 / LMG 6465 / NBRC 14845 / NCIMB 13405 / ORS 571</strain>
    </source>
</reference>
<accession>A8HYG9</accession>
<sequence length="451" mass="48954">MATGRPGRRRRAPSGGSGYPRAFPRCRHGRSEDGPANTGARPRSPLPGSCGAALPWRHSRRSTCRSTPAAVLTASAAGPADRDGQGARDWTSARSMGLFRRMGDVASLTIRRPDDWHVHFRDGAVLKEVVPFTARQFGRAIVMPNLTPPVVTTAMAAAYRERIRAAIPAGVDFTPLMTVYLTDGTDPKDLIAGHSDGVLTAAKLYPAHATTNSAHGVSEIARIEQVLAAMEEAGMPLLVHGELPREHIDIFDRERAFIDAVLEPMLAKFPRLKVVMEHITTAEGVALVRRHRSHVGGTITPQHLLYNRNALFQGGVRPHMYCLPILKREQHRLALRQAATSGEANFFLGTDTAPHMRHLKENACGCAGVFSAPVALQAYLKVFAEEGALDKFEAFASLNGPAFYGLKPNEARITITDTLSPTCEAVNIPGEGELIPLFHGEQVPWSQIESA</sequence>
<comment type="catalytic activity">
    <reaction evidence="9 10">
        <text>(S)-dihydroorotate + H2O = N-carbamoyl-L-aspartate + H(+)</text>
        <dbReference type="Rhea" id="RHEA:24296"/>
        <dbReference type="ChEBI" id="CHEBI:15377"/>
        <dbReference type="ChEBI" id="CHEBI:15378"/>
        <dbReference type="ChEBI" id="CHEBI:30864"/>
        <dbReference type="ChEBI" id="CHEBI:32814"/>
        <dbReference type="EC" id="3.5.2.3"/>
    </reaction>
</comment>
<dbReference type="Pfam" id="PF01979">
    <property type="entry name" value="Amidohydro_1"/>
    <property type="match status" value="1"/>
</dbReference>
<comment type="function">
    <text evidence="1 9">Catalyzes the reversible cyclization of carbamoyl aspartate to dihydroorotate.</text>
</comment>
<dbReference type="NCBIfam" id="TIGR00856">
    <property type="entry name" value="pyrC_dimer"/>
    <property type="match status" value="1"/>
</dbReference>
<comment type="cofactor">
    <cofactor evidence="9 10">
        <name>Zn(2+)</name>
        <dbReference type="ChEBI" id="CHEBI:29105"/>
    </cofactor>
    <text evidence="9 10">Binds 2 Zn(2+) ions per subunit.</text>
</comment>
<evidence type="ECO:0000256" key="4">
    <source>
        <dbReference type="ARBA" id="ARBA00012860"/>
    </source>
</evidence>
<dbReference type="KEGG" id="azc:AZC_1614"/>
<dbReference type="Proteomes" id="UP000000270">
    <property type="component" value="Chromosome"/>
</dbReference>
<evidence type="ECO:0000313" key="13">
    <source>
        <dbReference type="EMBL" id="BAF87612.1"/>
    </source>
</evidence>
<gene>
    <name evidence="9" type="primary">pyrC</name>
    <name evidence="13" type="ordered locus">AZC_1614</name>
</gene>
<dbReference type="InterPro" id="IPR002195">
    <property type="entry name" value="Dihydroorotase_CS"/>
</dbReference>
<feature type="region of interest" description="Disordered" evidence="11">
    <location>
        <begin position="1"/>
        <end position="89"/>
    </location>
</feature>
<evidence type="ECO:0000259" key="12">
    <source>
        <dbReference type="Pfam" id="PF01979"/>
    </source>
</evidence>
<feature type="binding site" evidence="9">
    <location>
        <position position="351"/>
    </location>
    <ligand>
        <name>Zn(2+)</name>
        <dbReference type="ChEBI" id="CHEBI:29105"/>
        <label>1</label>
    </ligand>
</feature>
<comment type="similarity">
    <text evidence="3 9 10">Belongs to the metallo-dependent hydrolases superfamily. DHOase family. Class II DHOase subfamily.</text>
</comment>
<dbReference type="MEROPS" id="M38.A02"/>
<dbReference type="eggNOG" id="COG0418">
    <property type="taxonomic scope" value="Bacteria"/>
</dbReference>
<feature type="compositionally biased region" description="Basic residues" evidence="11">
    <location>
        <begin position="1"/>
        <end position="12"/>
    </location>
</feature>
<organism evidence="13 14">
    <name type="scientific">Azorhizobium caulinodans (strain ATCC 43989 / DSM 5975 / JCM 20966 / LMG 6465 / NBRC 14845 / NCIMB 13405 / ORS 571)</name>
    <dbReference type="NCBI Taxonomy" id="438753"/>
    <lineage>
        <taxon>Bacteria</taxon>
        <taxon>Pseudomonadati</taxon>
        <taxon>Pseudomonadota</taxon>
        <taxon>Alphaproteobacteria</taxon>
        <taxon>Hyphomicrobiales</taxon>
        <taxon>Xanthobacteraceae</taxon>
        <taxon>Azorhizobium</taxon>
    </lineage>
</organism>
<name>A8HYG9_AZOC5</name>
<dbReference type="GO" id="GO:0006207">
    <property type="term" value="P:'de novo' pyrimidine nucleobase biosynthetic process"/>
    <property type="evidence" value="ECO:0007669"/>
    <property type="project" value="TreeGrafter"/>
</dbReference>
<keyword evidence="14" id="KW-1185">Reference proteome</keyword>